<organism evidence="2 3">
    <name type="scientific">Runella slithyformis (strain ATCC 29530 / DSM 19594 / LMG 11500 / NCIMB 11436 / LSU 4)</name>
    <dbReference type="NCBI Taxonomy" id="761193"/>
    <lineage>
        <taxon>Bacteria</taxon>
        <taxon>Pseudomonadati</taxon>
        <taxon>Bacteroidota</taxon>
        <taxon>Cytophagia</taxon>
        <taxon>Cytophagales</taxon>
        <taxon>Spirosomataceae</taxon>
        <taxon>Runella</taxon>
    </lineage>
</organism>
<sequence length="43" mass="4494">MMITVWGILTIIIFKPKQLSAASDGASSAVDQPATMLSRSAGE</sequence>
<feature type="region of interest" description="Disordered" evidence="1">
    <location>
        <begin position="20"/>
        <end position="43"/>
    </location>
</feature>
<keyword evidence="3" id="KW-1185">Reference proteome</keyword>
<dbReference type="AlphaFoldDB" id="A0A7U3ZMA6"/>
<protein>
    <submittedName>
        <fullName evidence="2">Uncharacterized protein</fullName>
    </submittedName>
</protein>
<evidence type="ECO:0000313" key="2">
    <source>
        <dbReference type="EMBL" id="AEI49819.1"/>
    </source>
</evidence>
<reference evidence="3" key="1">
    <citation type="submission" date="2011-06" db="EMBL/GenBank/DDBJ databases">
        <title>The complete genome of chromosome of Runella slithyformis DSM 19594.</title>
        <authorList>
            <consortium name="US DOE Joint Genome Institute (JGI-PGF)"/>
            <person name="Lucas S."/>
            <person name="Han J."/>
            <person name="Lapidus A."/>
            <person name="Bruce D."/>
            <person name="Goodwin L."/>
            <person name="Pitluck S."/>
            <person name="Peters L."/>
            <person name="Kyrpides N."/>
            <person name="Mavromatis K."/>
            <person name="Ivanova N."/>
            <person name="Ovchinnikova G."/>
            <person name="Zhang X."/>
            <person name="Misra M."/>
            <person name="Detter J.C."/>
            <person name="Tapia R."/>
            <person name="Han C."/>
            <person name="Land M."/>
            <person name="Hauser L."/>
            <person name="Markowitz V."/>
            <person name="Cheng J.-F."/>
            <person name="Hugenholtz P."/>
            <person name="Woyke T."/>
            <person name="Wu D."/>
            <person name="Tindall B."/>
            <person name="Faehrich R."/>
            <person name="Brambilla E."/>
            <person name="Klenk H.-P."/>
            <person name="Eisen J.A."/>
        </authorList>
    </citation>
    <scope>NUCLEOTIDE SEQUENCE [LARGE SCALE GENOMIC DNA]</scope>
    <source>
        <strain evidence="3">ATCC 29530 / DSM 19594 / LMG 11500 / NCIMB 11436 / LSU 4</strain>
    </source>
</reference>
<accession>A0A7U3ZMA6</accession>
<dbReference type="EMBL" id="CP002859">
    <property type="protein sequence ID" value="AEI49819.1"/>
    <property type="molecule type" value="Genomic_DNA"/>
</dbReference>
<reference evidence="2 3" key="2">
    <citation type="journal article" date="2012" name="Stand. Genomic Sci.">
        <title>Complete genome sequence of the aquatic bacterium Runella slithyformis type strain (LSU 4(T)).</title>
        <authorList>
            <person name="Copeland A."/>
            <person name="Zhang X."/>
            <person name="Misra M."/>
            <person name="Lapidus A."/>
            <person name="Nolan M."/>
            <person name="Lucas S."/>
            <person name="Deshpande S."/>
            <person name="Cheng J.F."/>
            <person name="Tapia R."/>
            <person name="Goodwin L.A."/>
            <person name="Pitluck S."/>
            <person name="Liolios K."/>
            <person name="Pagani I."/>
            <person name="Ivanova N."/>
            <person name="Mikhailova N."/>
            <person name="Pati A."/>
            <person name="Chen A."/>
            <person name="Palaniappan K."/>
            <person name="Land M."/>
            <person name="Hauser L."/>
            <person name="Pan C."/>
            <person name="Jeffries C.D."/>
            <person name="Detter J.C."/>
            <person name="Brambilla E.M."/>
            <person name="Rohde M."/>
            <person name="Djao O.D."/>
            <person name="Goker M."/>
            <person name="Sikorski J."/>
            <person name="Tindall B.J."/>
            <person name="Woyke T."/>
            <person name="Bristow J."/>
            <person name="Eisen J.A."/>
            <person name="Markowitz V."/>
            <person name="Hugenholtz P."/>
            <person name="Kyrpides N.C."/>
            <person name="Klenk H.P."/>
            <person name="Mavromatis K."/>
        </authorList>
    </citation>
    <scope>NUCLEOTIDE SEQUENCE [LARGE SCALE GENOMIC DNA]</scope>
    <source>
        <strain evidence="3">ATCC 29530 / DSM 19594 / LMG 11500 / NCIMB 11436 / LSU 4</strain>
    </source>
</reference>
<dbReference type="KEGG" id="rsi:Runsl_3453"/>
<proteinExistence type="predicted"/>
<feature type="compositionally biased region" description="Low complexity" evidence="1">
    <location>
        <begin position="20"/>
        <end position="29"/>
    </location>
</feature>
<name>A0A7U3ZMA6_RUNSL</name>
<dbReference type="Proteomes" id="UP000000493">
    <property type="component" value="Chromosome"/>
</dbReference>
<gene>
    <name evidence="2" type="ordered locus">Runsl_3453</name>
</gene>
<evidence type="ECO:0000313" key="3">
    <source>
        <dbReference type="Proteomes" id="UP000000493"/>
    </source>
</evidence>
<evidence type="ECO:0000256" key="1">
    <source>
        <dbReference type="SAM" id="MobiDB-lite"/>
    </source>
</evidence>